<keyword evidence="9" id="KW-1185">Reference proteome</keyword>
<dbReference type="Proteomes" id="UP000219947">
    <property type="component" value="Unassembled WGS sequence"/>
</dbReference>
<comment type="cofactor">
    <cofactor evidence="1 4 5">
        <name>pyridoxal 5'-phosphate</name>
        <dbReference type="ChEBI" id="CHEBI:597326"/>
    </cofactor>
</comment>
<dbReference type="RefSeq" id="WP_048777623.1">
    <property type="nucleotide sequence ID" value="NZ_CAURLQ010000024.1"/>
</dbReference>
<dbReference type="CDD" id="cd00430">
    <property type="entry name" value="PLPDE_III_AR"/>
    <property type="match status" value="1"/>
</dbReference>
<comment type="function">
    <text evidence="4">Catalyzes the interconversion of L-alanine and D-alanine. May also act on other amino acids.</text>
</comment>
<dbReference type="InterPro" id="IPR000821">
    <property type="entry name" value="Ala_racemase"/>
</dbReference>
<evidence type="ECO:0000256" key="4">
    <source>
        <dbReference type="HAMAP-Rule" id="MF_01201"/>
    </source>
</evidence>
<dbReference type="Gene3D" id="2.40.37.10">
    <property type="entry name" value="Lyase, Ornithine Decarboxylase, Chain A, domain 1"/>
    <property type="match status" value="1"/>
</dbReference>
<dbReference type="SUPFAM" id="SSF50621">
    <property type="entry name" value="Alanine racemase C-terminal domain-like"/>
    <property type="match status" value="1"/>
</dbReference>
<dbReference type="SUPFAM" id="SSF51419">
    <property type="entry name" value="PLP-binding barrel"/>
    <property type="match status" value="1"/>
</dbReference>
<evidence type="ECO:0000313" key="9">
    <source>
        <dbReference type="Proteomes" id="UP000219947"/>
    </source>
</evidence>
<dbReference type="UniPathway" id="UPA00042">
    <property type="reaction ID" value="UER00497"/>
</dbReference>
<comment type="catalytic activity">
    <reaction evidence="4">
        <text>L-alanine = D-alanine</text>
        <dbReference type="Rhea" id="RHEA:20249"/>
        <dbReference type="ChEBI" id="CHEBI:57416"/>
        <dbReference type="ChEBI" id="CHEBI:57972"/>
        <dbReference type="EC" id="5.1.1.1"/>
    </reaction>
</comment>
<comment type="pathway">
    <text evidence="4">Amino-acid biosynthesis; D-alanine biosynthesis; D-alanine from L-alanine: step 1/1.</text>
</comment>
<sequence>MTVPTRPLYTPNLQPGEAERTAIIDLNALEHNTRVLKDMIGERKLIAVVKADAYGHGAYPVARSVLEAGADILGVVHVTEALELRSEGITAPIIAWLHTPQTDFDEALEADIILGASGWDLEAIAEAANRTKKRARVHLKVDTGLGRNGSTFEDWPALVARALELEAAGLVRIEGIFSHLAVADEPERPETARQIARLNEFATVARSAGLTPELAHLANSPGTITGASPRYNTNEAVLADAVRCGIALYGLSPLAGVSSKDLNLRPVMTLGTHVCNVKEVPAGQGVSYGLRYSTDKPTTLALIPLGYADGVPRIADGAPVRIYPRADAANPVEPRTYRVVGRIAMDQLVVDLEEPGLADPARGILGGSAVLFGSGDNPPVEEWAAAAQTINYEIVTRISPRVIRIYRGGAWVEREVDGLHALGSLFGLDDEQTPETV</sequence>
<evidence type="ECO:0000313" key="8">
    <source>
        <dbReference type="EMBL" id="PEN17215.1"/>
    </source>
</evidence>
<dbReference type="PRINTS" id="PR00992">
    <property type="entry name" value="ALARACEMASE"/>
</dbReference>
<evidence type="ECO:0000256" key="6">
    <source>
        <dbReference type="PIRSR" id="PIRSR600821-52"/>
    </source>
</evidence>
<dbReference type="GO" id="GO:0030170">
    <property type="term" value="F:pyridoxal phosphate binding"/>
    <property type="evidence" value="ECO:0007669"/>
    <property type="project" value="UniProtKB-UniRule"/>
</dbReference>
<dbReference type="EC" id="5.1.1.1" evidence="4"/>
<dbReference type="InterPro" id="IPR001608">
    <property type="entry name" value="Ala_racemase_N"/>
</dbReference>
<comment type="caution">
    <text evidence="8">The sequence shown here is derived from an EMBL/GenBank/DDBJ whole genome shotgun (WGS) entry which is preliminary data.</text>
</comment>
<dbReference type="Gene3D" id="3.20.20.10">
    <property type="entry name" value="Alanine racemase"/>
    <property type="match status" value="1"/>
</dbReference>
<dbReference type="GO" id="GO:0030632">
    <property type="term" value="P:D-alanine biosynthetic process"/>
    <property type="evidence" value="ECO:0007669"/>
    <property type="project" value="UniProtKB-UniRule"/>
</dbReference>
<feature type="domain" description="Alanine racemase C-terminal" evidence="7">
    <location>
        <begin position="267"/>
        <end position="407"/>
    </location>
</feature>
<gene>
    <name evidence="8" type="primary">alr</name>
    <name evidence="8" type="ORF">CRM92_04170</name>
</gene>
<dbReference type="PANTHER" id="PTHR30511:SF0">
    <property type="entry name" value="ALANINE RACEMASE, CATABOLIC-RELATED"/>
    <property type="match status" value="1"/>
</dbReference>
<dbReference type="FunFam" id="3.20.20.10:FF:000002">
    <property type="entry name" value="Alanine racemase"/>
    <property type="match status" value="1"/>
</dbReference>
<name>A0A2A8D8A0_9MICC</name>
<evidence type="ECO:0000256" key="5">
    <source>
        <dbReference type="PIRSR" id="PIRSR600821-50"/>
    </source>
</evidence>
<dbReference type="GO" id="GO:0005829">
    <property type="term" value="C:cytosol"/>
    <property type="evidence" value="ECO:0007669"/>
    <property type="project" value="TreeGrafter"/>
</dbReference>
<dbReference type="NCBIfam" id="TIGR00492">
    <property type="entry name" value="alr"/>
    <property type="match status" value="1"/>
</dbReference>
<dbReference type="PANTHER" id="PTHR30511">
    <property type="entry name" value="ALANINE RACEMASE"/>
    <property type="match status" value="1"/>
</dbReference>
<dbReference type="GO" id="GO:0009252">
    <property type="term" value="P:peptidoglycan biosynthetic process"/>
    <property type="evidence" value="ECO:0007669"/>
    <property type="project" value="TreeGrafter"/>
</dbReference>
<dbReference type="InterPro" id="IPR020622">
    <property type="entry name" value="Ala_racemase_pyridoxalP-BS"/>
</dbReference>
<dbReference type="InterPro" id="IPR029066">
    <property type="entry name" value="PLP-binding_barrel"/>
</dbReference>
<evidence type="ECO:0000259" key="7">
    <source>
        <dbReference type="SMART" id="SM01005"/>
    </source>
</evidence>
<evidence type="ECO:0000256" key="2">
    <source>
        <dbReference type="ARBA" id="ARBA00022898"/>
    </source>
</evidence>
<dbReference type="SMART" id="SM01005">
    <property type="entry name" value="Ala_racemase_C"/>
    <property type="match status" value="1"/>
</dbReference>
<keyword evidence="2 4" id="KW-0663">Pyridoxal phosphate</keyword>
<dbReference type="InterPro" id="IPR009006">
    <property type="entry name" value="Ala_racemase/Decarboxylase_C"/>
</dbReference>
<feature type="binding site" evidence="4 6">
    <location>
        <position position="147"/>
    </location>
    <ligand>
        <name>substrate</name>
    </ligand>
</feature>
<dbReference type="PROSITE" id="PS00395">
    <property type="entry name" value="ALANINE_RACEMASE"/>
    <property type="match status" value="1"/>
</dbReference>
<evidence type="ECO:0000256" key="3">
    <source>
        <dbReference type="ARBA" id="ARBA00023235"/>
    </source>
</evidence>
<feature type="active site" description="Proton acceptor; specific for D-alanine" evidence="4">
    <location>
        <position position="50"/>
    </location>
</feature>
<dbReference type="AlphaFoldDB" id="A0A2A8D8A0"/>
<feature type="active site" description="Proton acceptor; specific for L-alanine" evidence="4">
    <location>
        <position position="288"/>
    </location>
</feature>
<dbReference type="Pfam" id="PF01168">
    <property type="entry name" value="Ala_racemase_N"/>
    <property type="match status" value="1"/>
</dbReference>
<accession>A0A2A8D8A0</accession>
<dbReference type="HAMAP" id="MF_01201">
    <property type="entry name" value="Ala_racemase"/>
    <property type="match status" value="1"/>
</dbReference>
<protein>
    <recommendedName>
        <fullName evidence="4">Alanine racemase</fullName>
        <ecNumber evidence="4">5.1.1.1</ecNumber>
    </recommendedName>
</protein>
<evidence type="ECO:0000256" key="1">
    <source>
        <dbReference type="ARBA" id="ARBA00001933"/>
    </source>
</evidence>
<reference evidence="8" key="1">
    <citation type="submission" date="2017-10" db="EMBL/GenBank/DDBJ databases">
        <title>Kefir isolates.</title>
        <authorList>
            <person name="Kim Y."/>
            <person name="Blasche S."/>
        </authorList>
    </citation>
    <scope>NUCLEOTIDE SEQUENCE [LARGE SCALE GENOMIC DNA]</scope>
    <source>
        <strain evidence="8">OG2-2</strain>
    </source>
</reference>
<comment type="similarity">
    <text evidence="4">Belongs to the alanine racemase family.</text>
</comment>
<dbReference type="Pfam" id="PF00842">
    <property type="entry name" value="Ala_racemase_C"/>
    <property type="match status" value="1"/>
</dbReference>
<feature type="modified residue" description="N6-(pyridoxal phosphate)lysine" evidence="4 5">
    <location>
        <position position="50"/>
    </location>
</feature>
<feature type="binding site" evidence="4 6">
    <location>
        <position position="345"/>
    </location>
    <ligand>
        <name>substrate</name>
    </ligand>
</feature>
<dbReference type="InterPro" id="IPR011079">
    <property type="entry name" value="Ala_racemase_C"/>
</dbReference>
<dbReference type="GO" id="GO:0008784">
    <property type="term" value="F:alanine racemase activity"/>
    <property type="evidence" value="ECO:0007669"/>
    <property type="project" value="UniProtKB-UniRule"/>
</dbReference>
<dbReference type="EMBL" id="PDEV01000001">
    <property type="protein sequence ID" value="PEN17215.1"/>
    <property type="molecule type" value="Genomic_DNA"/>
</dbReference>
<proteinExistence type="inferred from homology"/>
<keyword evidence="3 4" id="KW-0413">Isomerase</keyword>
<organism evidence="8 9">
    <name type="scientific">Rothia dentocariosa</name>
    <dbReference type="NCBI Taxonomy" id="2047"/>
    <lineage>
        <taxon>Bacteria</taxon>
        <taxon>Bacillati</taxon>
        <taxon>Actinomycetota</taxon>
        <taxon>Actinomycetes</taxon>
        <taxon>Micrococcales</taxon>
        <taxon>Micrococcaceae</taxon>
        <taxon>Rothia</taxon>
    </lineage>
</organism>